<name>A0A4U0Z9U5_9RHOB</name>
<sequence length="405" mass="44771">MLKDRRIALIEDDEIMGASIEQRLRLEGAEVLWLKQMQRAIGALRTPRAPIDAVICDIRLPDGTGEELFVTLCRTVKPPPFLFITGQGGIDQAVRLLRGGAADYITKPFEMSRFLERLSQLILPLPGSCDNSLLGASPAARRIGDLVAQAARGERTVLIRGGPGTGKALVARRVHQLSDRSFAPFVQVDLARAAVLEELQTAASSVSEGTLFLNGLERLPAKAQDWLMGWLDSAPPARLILACGDDMNGAVLEGSFRPDLFYRMDQFEIPIPPLRDRPEDAVWLLHRLFASLNARREPPFRGISALADQAVLDHDWPLNGRELRTRLVQAMETAPGDLIFPSDLFPERQTAAGKPLLSLSETRDAAERAQILRALEQTRGQTAEAARLLRVSRTTLWEKMQKLGL</sequence>
<evidence type="ECO:0000256" key="2">
    <source>
        <dbReference type="ARBA" id="ARBA00022840"/>
    </source>
</evidence>
<keyword evidence="3" id="KW-0902">Two-component regulatory system</keyword>
<dbReference type="Pfam" id="PF02954">
    <property type="entry name" value="HTH_8"/>
    <property type="match status" value="1"/>
</dbReference>
<dbReference type="InterPro" id="IPR027417">
    <property type="entry name" value="P-loop_NTPase"/>
</dbReference>
<dbReference type="Gene3D" id="3.40.50.2300">
    <property type="match status" value="1"/>
</dbReference>
<dbReference type="Pfam" id="PF00072">
    <property type="entry name" value="Response_reg"/>
    <property type="match status" value="1"/>
</dbReference>
<dbReference type="InterPro" id="IPR011006">
    <property type="entry name" value="CheY-like_superfamily"/>
</dbReference>
<feature type="domain" description="Response regulatory" evidence="8">
    <location>
        <begin position="6"/>
        <end position="122"/>
    </location>
</feature>
<feature type="modified residue" description="4-aspartylphosphate" evidence="6">
    <location>
        <position position="57"/>
    </location>
</feature>
<dbReference type="InterPro" id="IPR002078">
    <property type="entry name" value="Sigma_54_int"/>
</dbReference>
<reference evidence="9 10" key="1">
    <citation type="submission" date="2019-04" db="EMBL/GenBank/DDBJ databases">
        <title>Crypto-aerobic microbial life in anoxic (sulfidic) marine sediments.</title>
        <authorList>
            <person name="Bhattacharya S."/>
            <person name="Roy C."/>
            <person name="Mondal N."/>
            <person name="Sarkar J."/>
            <person name="Mandal S."/>
            <person name="Rameez M.J."/>
            <person name="Ghosh W."/>
        </authorList>
    </citation>
    <scope>NUCLEOTIDE SEQUENCE [LARGE SCALE GENOMIC DNA]</scope>
    <source>
        <strain evidence="9 10">SBBC</strain>
    </source>
</reference>
<dbReference type="CDD" id="cd00156">
    <property type="entry name" value="REC"/>
    <property type="match status" value="1"/>
</dbReference>
<dbReference type="InterPro" id="IPR001789">
    <property type="entry name" value="Sig_transdc_resp-reg_receiver"/>
</dbReference>
<evidence type="ECO:0000313" key="9">
    <source>
        <dbReference type="EMBL" id="TKA98363.1"/>
    </source>
</evidence>
<comment type="caution">
    <text evidence="9">The sequence shown here is derived from an EMBL/GenBank/DDBJ whole genome shotgun (WGS) entry which is preliminary data.</text>
</comment>
<evidence type="ECO:0000256" key="6">
    <source>
        <dbReference type="PROSITE-ProRule" id="PRU00169"/>
    </source>
</evidence>
<dbReference type="SUPFAM" id="SSF52540">
    <property type="entry name" value="P-loop containing nucleoside triphosphate hydrolases"/>
    <property type="match status" value="1"/>
</dbReference>
<dbReference type="RefSeq" id="WP_136790939.1">
    <property type="nucleotide sequence ID" value="NZ_SWAU01000004.1"/>
</dbReference>
<dbReference type="Gene3D" id="3.40.50.300">
    <property type="entry name" value="P-loop containing nucleotide triphosphate hydrolases"/>
    <property type="match status" value="1"/>
</dbReference>
<dbReference type="Proteomes" id="UP000306340">
    <property type="component" value="Unassembled WGS sequence"/>
</dbReference>
<evidence type="ECO:0000256" key="4">
    <source>
        <dbReference type="ARBA" id="ARBA00023015"/>
    </source>
</evidence>
<dbReference type="InterPro" id="IPR058031">
    <property type="entry name" value="AAA_lid_NorR"/>
</dbReference>
<evidence type="ECO:0000256" key="5">
    <source>
        <dbReference type="ARBA" id="ARBA00023163"/>
    </source>
</evidence>
<proteinExistence type="predicted"/>
<accession>A0A4U0Z9U5</accession>
<dbReference type="CDD" id="cd00009">
    <property type="entry name" value="AAA"/>
    <property type="match status" value="1"/>
</dbReference>
<keyword evidence="6" id="KW-0597">Phosphoprotein</keyword>
<dbReference type="SUPFAM" id="SSF52172">
    <property type="entry name" value="CheY-like"/>
    <property type="match status" value="1"/>
</dbReference>
<evidence type="ECO:0000256" key="1">
    <source>
        <dbReference type="ARBA" id="ARBA00022741"/>
    </source>
</evidence>
<dbReference type="PROSITE" id="PS50110">
    <property type="entry name" value="RESPONSE_REGULATORY"/>
    <property type="match status" value="1"/>
</dbReference>
<dbReference type="EMBL" id="SWAU01000004">
    <property type="protein sequence ID" value="TKA98363.1"/>
    <property type="molecule type" value="Genomic_DNA"/>
</dbReference>
<dbReference type="GO" id="GO:0006355">
    <property type="term" value="P:regulation of DNA-templated transcription"/>
    <property type="evidence" value="ECO:0007669"/>
    <property type="project" value="InterPro"/>
</dbReference>
<dbReference type="PRINTS" id="PR01590">
    <property type="entry name" value="HTHFIS"/>
</dbReference>
<dbReference type="InterPro" id="IPR002197">
    <property type="entry name" value="HTH_Fis"/>
</dbReference>
<dbReference type="AlphaFoldDB" id="A0A4U0Z9U5"/>
<organism evidence="9 10">
    <name type="scientific">Cereibacter changlensis</name>
    <dbReference type="NCBI Taxonomy" id="402884"/>
    <lineage>
        <taxon>Bacteria</taxon>
        <taxon>Pseudomonadati</taxon>
        <taxon>Pseudomonadota</taxon>
        <taxon>Alphaproteobacteria</taxon>
        <taxon>Rhodobacterales</taxon>
        <taxon>Paracoccaceae</taxon>
        <taxon>Cereibacter</taxon>
    </lineage>
</organism>
<dbReference type="GO" id="GO:0000160">
    <property type="term" value="P:phosphorelay signal transduction system"/>
    <property type="evidence" value="ECO:0007669"/>
    <property type="project" value="UniProtKB-KW"/>
</dbReference>
<keyword evidence="5" id="KW-0804">Transcription</keyword>
<evidence type="ECO:0000256" key="3">
    <source>
        <dbReference type="ARBA" id="ARBA00023012"/>
    </source>
</evidence>
<dbReference type="Pfam" id="PF14532">
    <property type="entry name" value="Sigma54_activ_2"/>
    <property type="match status" value="1"/>
</dbReference>
<dbReference type="SMART" id="SM00448">
    <property type="entry name" value="REC"/>
    <property type="match status" value="1"/>
</dbReference>
<dbReference type="PANTHER" id="PTHR32071">
    <property type="entry name" value="TRANSCRIPTIONAL REGULATORY PROTEIN"/>
    <property type="match status" value="1"/>
</dbReference>
<gene>
    <name evidence="9" type="ORF">FAZ78_01115</name>
</gene>
<evidence type="ECO:0000259" key="8">
    <source>
        <dbReference type="PROSITE" id="PS50110"/>
    </source>
</evidence>
<dbReference type="Gene3D" id="1.10.10.60">
    <property type="entry name" value="Homeodomain-like"/>
    <property type="match status" value="1"/>
</dbReference>
<dbReference type="GO" id="GO:0043565">
    <property type="term" value="F:sequence-specific DNA binding"/>
    <property type="evidence" value="ECO:0007669"/>
    <property type="project" value="InterPro"/>
</dbReference>
<keyword evidence="1" id="KW-0547">Nucleotide-binding</keyword>
<dbReference type="SUPFAM" id="SSF46689">
    <property type="entry name" value="Homeodomain-like"/>
    <property type="match status" value="1"/>
</dbReference>
<feature type="domain" description="Sigma-54 factor interaction" evidence="7">
    <location>
        <begin position="133"/>
        <end position="332"/>
    </location>
</feature>
<dbReference type="InterPro" id="IPR009057">
    <property type="entry name" value="Homeodomain-like_sf"/>
</dbReference>
<dbReference type="PROSITE" id="PS50045">
    <property type="entry name" value="SIGMA54_INTERACT_4"/>
    <property type="match status" value="1"/>
</dbReference>
<protein>
    <submittedName>
        <fullName evidence="9">Sigma-54-dependent Fis family transcriptional regulator</fullName>
    </submittedName>
</protein>
<dbReference type="Pfam" id="PF25601">
    <property type="entry name" value="AAA_lid_14"/>
    <property type="match status" value="1"/>
</dbReference>
<evidence type="ECO:0000313" key="10">
    <source>
        <dbReference type="Proteomes" id="UP000306340"/>
    </source>
</evidence>
<dbReference type="Gene3D" id="1.10.8.60">
    <property type="match status" value="1"/>
</dbReference>
<evidence type="ECO:0000259" key="7">
    <source>
        <dbReference type="PROSITE" id="PS50045"/>
    </source>
</evidence>
<dbReference type="GO" id="GO:0005524">
    <property type="term" value="F:ATP binding"/>
    <property type="evidence" value="ECO:0007669"/>
    <property type="project" value="UniProtKB-KW"/>
</dbReference>
<keyword evidence="4" id="KW-0805">Transcription regulation</keyword>
<keyword evidence="2" id="KW-0067">ATP-binding</keyword>